<dbReference type="Gene3D" id="2.120.10.30">
    <property type="entry name" value="TolB, C-terminal domain"/>
    <property type="match status" value="5"/>
</dbReference>
<accession>A0A9Q4KQW1</accession>
<proteinExistence type="predicted"/>
<keyword evidence="3" id="KW-0325">Glycoprotein</keyword>
<evidence type="ECO:0000256" key="2">
    <source>
        <dbReference type="ARBA" id="ARBA00022737"/>
    </source>
</evidence>
<name>A0A9Q4KQW1_9EURY</name>
<dbReference type="PROSITE" id="PS51125">
    <property type="entry name" value="NHL"/>
    <property type="match status" value="12"/>
</dbReference>
<evidence type="ECO:0000313" key="7">
    <source>
        <dbReference type="Proteomes" id="UP001143747"/>
    </source>
</evidence>
<dbReference type="CDD" id="cd14256">
    <property type="entry name" value="Dockerin_I"/>
    <property type="match status" value="1"/>
</dbReference>
<dbReference type="RefSeq" id="WP_274925479.1">
    <property type="nucleotide sequence ID" value="NZ_JAKELO010000002.1"/>
</dbReference>
<dbReference type="PANTHER" id="PTHR10680">
    <property type="entry name" value="PEPTIDYL-GLYCINE ALPHA-AMIDATING MONOOXYGENASE"/>
    <property type="match status" value="1"/>
</dbReference>
<gene>
    <name evidence="6" type="ORF">L0665_09645</name>
</gene>
<dbReference type="InterPro" id="IPR022409">
    <property type="entry name" value="PKD/Chitinase_dom"/>
</dbReference>
<dbReference type="EMBL" id="JAKELO010000002">
    <property type="protein sequence ID" value="MDE4908868.1"/>
    <property type="molecule type" value="Genomic_DNA"/>
</dbReference>
<dbReference type="CDD" id="cd14955">
    <property type="entry name" value="NHL_like_4"/>
    <property type="match status" value="3"/>
</dbReference>
<dbReference type="InterPro" id="IPR016134">
    <property type="entry name" value="Dockerin_dom"/>
</dbReference>
<evidence type="ECO:0000313" key="6">
    <source>
        <dbReference type="EMBL" id="MDE4908868.1"/>
    </source>
</evidence>
<feature type="domain" description="PKD" evidence="4">
    <location>
        <begin position="1316"/>
        <end position="1399"/>
    </location>
</feature>
<evidence type="ECO:0000256" key="1">
    <source>
        <dbReference type="ARBA" id="ARBA00022729"/>
    </source>
</evidence>
<dbReference type="FunFam" id="2.60.40.10:FF:000270">
    <property type="entry name" value="Cell surface protein"/>
    <property type="match status" value="2"/>
</dbReference>
<dbReference type="Gene3D" id="1.10.1330.10">
    <property type="entry name" value="Dockerin domain"/>
    <property type="match status" value="1"/>
</dbReference>
<dbReference type="PROSITE" id="PS51766">
    <property type="entry name" value="DOCKERIN"/>
    <property type="match status" value="1"/>
</dbReference>
<dbReference type="PROSITE" id="PS50093">
    <property type="entry name" value="PKD"/>
    <property type="match status" value="3"/>
</dbReference>
<dbReference type="InterPro" id="IPR035986">
    <property type="entry name" value="PKD_dom_sf"/>
</dbReference>
<evidence type="ECO:0000259" key="5">
    <source>
        <dbReference type="PROSITE" id="PS51766"/>
    </source>
</evidence>
<dbReference type="InterPro" id="IPR011042">
    <property type="entry name" value="6-blade_b-propeller_TolB-like"/>
</dbReference>
<dbReference type="GO" id="GO:0000272">
    <property type="term" value="P:polysaccharide catabolic process"/>
    <property type="evidence" value="ECO:0007669"/>
    <property type="project" value="InterPro"/>
</dbReference>
<dbReference type="CDD" id="cd00146">
    <property type="entry name" value="PKD"/>
    <property type="match status" value="3"/>
</dbReference>
<dbReference type="GO" id="GO:0005576">
    <property type="term" value="C:extracellular region"/>
    <property type="evidence" value="ECO:0007669"/>
    <property type="project" value="TreeGrafter"/>
</dbReference>
<feature type="domain" description="Dockerin" evidence="5">
    <location>
        <begin position="1393"/>
        <end position="1464"/>
    </location>
</feature>
<dbReference type="SUPFAM" id="SSF49299">
    <property type="entry name" value="PKD domain"/>
    <property type="match status" value="3"/>
</dbReference>
<dbReference type="Pfam" id="PF01436">
    <property type="entry name" value="NHL"/>
    <property type="match status" value="10"/>
</dbReference>
<dbReference type="InterPro" id="IPR001258">
    <property type="entry name" value="NHL_repeat"/>
</dbReference>
<keyword evidence="2" id="KW-0677">Repeat</keyword>
<reference evidence="6" key="1">
    <citation type="submission" date="2022-01" db="EMBL/GenBank/DDBJ databases">
        <title>Draft genome of Methanogenium marinum DSM 15558.</title>
        <authorList>
            <person name="Chen S.-C."/>
            <person name="You Y.-T."/>
        </authorList>
    </citation>
    <scope>NUCLEOTIDE SEQUENCE</scope>
    <source>
        <strain evidence="6">DSM 15558</strain>
    </source>
</reference>
<dbReference type="InterPro" id="IPR013783">
    <property type="entry name" value="Ig-like_fold"/>
</dbReference>
<evidence type="ECO:0000256" key="3">
    <source>
        <dbReference type="ARBA" id="ARBA00023180"/>
    </source>
</evidence>
<keyword evidence="1" id="KW-0732">Signal</keyword>
<dbReference type="InterPro" id="IPR000601">
    <property type="entry name" value="PKD_dom"/>
</dbReference>
<dbReference type="Pfam" id="PF18911">
    <property type="entry name" value="PKD_4"/>
    <property type="match status" value="3"/>
</dbReference>
<dbReference type="Gene3D" id="2.40.10.500">
    <property type="match status" value="1"/>
</dbReference>
<feature type="domain" description="PKD" evidence="4">
    <location>
        <begin position="963"/>
        <end position="1046"/>
    </location>
</feature>
<feature type="domain" description="PKD" evidence="4">
    <location>
        <begin position="604"/>
        <end position="666"/>
    </location>
</feature>
<dbReference type="SMART" id="SM00089">
    <property type="entry name" value="PKD"/>
    <property type="match status" value="3"/>
</dbReference>
<dbReference type="InterPro" id="IPR036439">
    <property type="entry name" value="Dockerin_dom_sf"/>
</dbReference>
<dbReference type="PANTHER" id="PTHR10680:SF28">
    <property type="entry name" value="SMP-30_GLUCONOLACTONASE_LRE-LIKE REGION DOMAIN-CONTAINING PROTEIN"/>
    <property type="match status" value="1"/>
</dbReference>
<sequence>MTTSQSDSSMGDLFGAEMSAESDAYAGSVSAAVEEYPGYVFSHEWGSYGASAGEFDGPERIAVDSFGNVYVADSGNHCVHEFDSNGIHLLSWGSEGQGDGEFFHPRGIAVDDIGNVYVCDCNNRVQKFSSDGSFLLSWGTDGSEEGEFLFPYGIDFDTAGDVYVADSLNHRIQKFTSDGKYLGSWGSEGHDPGEFYIPVDIVLDSKDNVYVADMGNDCIQKFTSDGTLINLWGSEGFGESEFNSQYGIGIDSMDNVYVADMGNDRIQKFTTDGTLIGLWGSEGDSYGKFNAPYGVAASPSGDVYVADTRNNRIQKFTSDGTFLLSWGSWTSGIGEFNSPSGITIDAADTVYVADTNNNCIQTFDANGTFCSTWGEEGNSTGEFMYPKGIALDSAGNSYVTDSWNNRIQSFSSEGTFRSTWGTEGIGEGKFKQPSGIAVDSTDIAYVADFGNHRIQTFDVDGNYVTSWGSEGNGEGEFEYPFGVVVNASDRVYVADSNNHRIQVFEPDGTYLTSWGSEGNGFGEFMYPRGIAVDSSDNVYVADTWNNRIQKFTANGTYLTSWGVSGDGAGAFDSPSGIAIDSVGNVYIVDTNNHRIETFSPVVPLVANFTVNTTRGEPPLTVQFTDTSENTPTAWLWAFGDGATSTDQHPSHTYSDVGMYNVNLTVTKIASLDKIMQTELITVFVPAPKAEFDLNRNSVAFAQNNTFTPGTYTADITYRLHAANNDSTVTLGNLTFVAAAENINRIDYEQYATWNNSYAEWTFPQSWVIEPGSGLDVRACTATTEDTFYNHILTRVCNTSELWTDGIQRTNVTLKLNDLDFESVFLGFTSLNDTNVSADIIPESIFTNIPLSEPLPAGGDYHLKLDKGRLVSNTEYYLTFDTRFILNRSAVIYKPLVYVWEGISHDTADVGESCTAEVPATLLPADASNFSVETDTWCNWSVVRQNNLLSVIEGKSIKIPIPMPVANFTADPVSGLVPLTVLFNDTSTGFLTDWYWTFGDGGTSVGQYPTHTYTSAGRYNVSLTVTNIVGNDTITKSNLITVSVPEAEFDLNRNFAATTENNTFTPGSHTANLTYRLHAATTTQNATLGNLKYLAGIQNIAWVDYPQYATWDSSSAYWDFPSEYVITSVSGFDTRAGTSSMEDYNYNHTITRATNTSLFRTNGIQHTTVTVVFDDLDFESVFVGFAGADNANVTAEIIADTVTTNAPLMEPLPVGGNYHLQLDTSGLVTGTEYSFTFDTRIQLNGSPVIHKPLVYVWEGMNHEAADIGRTYRAQVPYDLLPSDATEFWVESNRSCDWTVVRQDNLLSVVEGQSRRCPGAAFTATPRVGAPPLNVTFTDTSTENPESWIWTFGDGTNATDQHPVHTYTHDGIYPVTLLVNGGESTAVEQNYIRVTSLLLGDANGDGTVNQADTLHVLKEVVGMIPSPESGTDVFEQTDVHWNGFIDIGDAMYIAQYNVGLRDRWFALV</sequence>
<dbReference type="Proteomes" id="UP001143747">
    <property type="component" value="Unassembled WGS sequence"/>
</dbReference>
<organism evidence="6 7">
    <name type="scientific">Methanogenium marinum</name>
    <dbReference type="NCBI Taxonomy" id="348610"/>
    <lineage>
        <taxon>Archaea</taxon>
        <taxon>Methanobacteriati</taxon>
        <taxon>Methanobacteriota</taxon>
        <taxon>Stenosarchaea group</taxon>
        <taxon>Methanomicrobia</taxon>
        <taxon>Methanomicrobiales</taxon>
        <taxon>Methanomicrobiaceae</taxon>
        <taxon>Methanogenium</taxon>
    </lineage>
</organism>
<evidence type="ECO:0000259" key="4">
    <source>
        <dbReference type="PROSITE" id="PS50093"/>
    </source>
</evidence>
<keyword evidence="7" id="KW-1185">Reference proteome</keyword>
<dbReference type="SUPFAM" id="SSF101898">
    <property type="entry name" value="NHL repeat"/>
    <property type="match status" value="2"/>
</dbReference>
<comment type="caution">
    <text evidence="6">The sequence shown here is derived from an EMBL/GenBank/DDBJ whole genome shotgun (WGS) entry which is preliminary data.</text>
</comment>
<dbReference type="SUPFAM" id="SSF63446">
    <property type="entry name" value="Type I dockerin domain"/>
    <property type="match status" value="1"/>
</dbReference>
<protein>
    <submittedName>
        <fullName evidence="6">PKD domain-containing protein</fullName>
    </submittedName>
</protein>
<dbReference type="Gene3D" id="2.60.40.10">
    <property type="entry name" value="Immunoglobulins"/>
    <property type="match status" value="3"/>
</dbReference>